<reference evidence="8 9" key="1">
    <citation type="submission" date="2021-02" db="EMBL/GenBank/DDBJ databases">
        <title>De Novo genome assembly of isolated myxobacteria.</title>
        <authorList>
            <person name="Stevens D.C."/>
        </authorList>
    </citation>
    <scope>NUCLEOTIDE SEQUENCE [LARGE SCALE GENOMIC DNA]</scope>
    <source>
        <strain evidence="9">SCPEA02</strain>
    </source>
</reference>
<gene>
    <name evidence="8" type="ORF">JY651_24455</name>
</gene>
<dbReference type="CDD" id="cd16922">
    <property type="entry name" value="HATPase_EvgS-ArcB-TorS-like"/>
    <property type="match status" value="1"/>
</dbReference>
<dbReference type="CDD" id="cd00082">
    <property type="entry name" value="HisKA"/>
    <property type="match status" value="1"/>
</dbReference>
<dbReference type="SMART" id="SM00387">
    <property type="entry name" value="HATPase_c"/>
    <property type="match status" value="2"/>
</dbReference>
<dbReference type="SMART" id="SM00448">
    <property type="entry name" value="REC"/>
    <property type="match status" value="1"/>
</dbReference>
<dbReference type="Gene3D" id="3.40.50.2300">
    <property type="match status" value="1"/>
</dbReference>
<dbReference type="SUPFAM" id="SSF55874">
    <property type="entry name" value="ATPase domain of HSP90 chaperone/DNA topoisomerase II/histidine kinase"/>
    <property type="match status" value="2"/>
</dbReference>
<dbReference type="SUPFAM" id="SSF52172">
    <property type="entry name" value="CheY-like"/>
    <property type="match status" value="1"/>
</dbReference>
<dbReference type="InterPro" id="IPR036890">
    <property type="entry name" value="HATPase_C_sf"/>
</dbReference>
<dbReference type="PROSITE" id="PS50109">
    <property type="entry name" value="HIS_KIN"/>
    <property type="match status" value="2"/>
</dbReference>
<evidence type="ECO:0000313" key="9">
    <source>
        <dbReference type="Proteomes" id="UP000662747"/>
    </source>
</evidence>
<evidence type="ECO:0000259" key="7">
    <source>
        <dbReference type="PROSITE" id="PS50110"/>
    </source>
</evidence>
<proteinExistence type="predicted"/>
<evidence type="ECO:0000313" key="8">
    <source>
        <dbReference type="EMBL" id="QSQ27859.1"/>
    </source>
</evidence>
<dbReference type="InterPro" id="IPR005467">
    <property type="entry name" value="His_kinase_dom"/>
</dbReference>
<dbReference type="EMBL" id="CP071090">
    <property type="protein sequence ID" value="QSQ27859.1"/>
    <property type="molecule type" value="Genomic_DNA"/>
</dbReference>
<dbReference type="Pfam" id="PF00512">
    <property type="entry name" value="HisKA"/>
    <property type="match status" value="2"/>
</dbReference>
<evidence type="ECO:0000256" key="2">
    <source>
        <dbReference type="ARBA" id="ARBA00012438"/>
    </source>
</evidence>
<feature type="region of interest" description="Disordered" evidence="5">
    <location>
        <begin position="554"/>
        <end position="594"/>
    </location>
</feature>
<feature type="region of interest" description="Disordered" evidence="5">
    <location>
        <begin position="952"/>
        <end position="974"/>
    </location>
</feature>
<dbReference type="InterPro" id="IPR003594">
    <property type="entry name" value="HATPase_dom"/>
</dbReference>
<comment type="catalytic activity">
    <reaction evidence="1">
        <text>ATP + protein L-histidine = ADP + protein N-phospho-L-histidine.</text>
        <dbReference type="EC" id="2.7.13.3"/>
    </reaction>
</comment>
<keyword evidence="3 4" id="KW-0597">Phosphoprotein</keyword>
<dbReference type="InterPro" id="IPR011006">
    <property type="entry name" value="CheY-like_superfamily"/>
</dbReference>
<dbReference type="PRINTS" id="PR00344">
    <property type="entry name" value="BCTRLSENSOR"/>
</dbReference>
<organism evidence="8 9">
    <name type="scientific">Pyxidicoccus parkwayensis</name>
    <dbReference type="NCBI Taxonomy" id="2813578"/>
    <lineage>
        <taxon>Bacteria</taxon>
        <taxon>Pseudomonadati</taxon>
        <taxon>Myxococcota</taxon>
        <taxon>Myxococcia</taxon>
        <taxon>Myxococcales</taxon>
        <taxon>Cystobacterineae</taxon>
        <taxon>Myxococcaceae</taxon>
        <taxon>Pyxidicoccus</taxon>
    </lineage>
</organism>
<feature type="domain" description="Histidine kinase" evidence="6">
    <location>
        <begin position="740"/>
        <end position="950"/>
    </location>
</feature>
<evidence type="ECO:0000256" key="1">
    <source>
        <dbReference type="ARBA" id="ARBA00000085"/>
    </source>
</evidence>
<keyword evidence="9" id="KW-1185">Reference proteome</keyword>
<dbReference type="SMART" id="SM00388">
    <property type="entry name" value="HisKA"/>
    <property type="match status" value="2"/>
</dbReference>
<accession>A0ABX7PBI4</accession>
<dbReference type="SUPFAM" id="SSF47384">
    <property type="entry name" value="Homodimeric domain of signal transducing histidine kinase"/>
    <property type="match status" value="2"/>
</dbReference>
<dbReference type="PANTHER" id="PTHR43547:SF2">
    <property type="entry name" value="HYBRID SIGNAL TRANSDUCTION HISTIDINE KINASE C"/>
    <property type="match status" value="1"/>
</dbReference>
<dbReference type="Gene3D" id="3.30.565.10">
    <property type="entry name" value="Histidine kinase-like ATPase, C-terminal domain"/>
    <property type="match status" value="2"/>
</dbReference>
<protein>
    <recommendedName>
        <fullName evidence="2">histidine kinase</fullName>
        <ecNumber evidence="2">2.7.13.3</ecNumber>
    </recommendedName>
</protein>
<dbReference type="InterPro" id="IPR036097">
    <property type="entry name" value="HisK_dim/P_sf"/>
</dbReference>
<feature type="region of interest" description="Disordered" evidence="5">
    <location>
        <begin position="1"/>
        <end position="20"/>
    </location>
</feature>
<dbReference type="InterPro" id="IPR004358">
    <property type="entry name" value="Sig_transdc_His_kin-like_C"/>
</dbReference>
<dbReference type="PANTHER" id="PTHR43547">
    <property type="entry name" value="TWO-COMPONENT HISTIDINE KINASE"/>
    <property type="match status" value="1"/>
</dbReference>
<dbReference type="InterPro" id="IPR024096">
    <property type="entry name" value="NO_sig/Golgi_transp_ligand-bd"/>
</dbReference>
<name>A0ABX7PBI4_9BACT</name>
<dbReference type="InterPro" id="IPR003661">
    <property type="entry name" value="HisK_dim/P_dom"/>
</dbReference>
<feature type="domain" description="Response regulatory" evidence="7">
    <location>
        <begin position="601"/>
        <end position="716"/>
    </location>
</feature>
<dbReference type="CDD" id="cd17574">
    <property type="entry name" value="REC_OmpR"/>
    <property type="match status" value="1"/>
</dbReference>
<evidence type="ECO:0000256" key="4">
    <source>
        <dbReference type="PROSITE-ProRule" id="PRU00169"/>
    </source>
</evidence>
<evidence type="ECO:0000259" key="6">
    <source>
        <dbReference type="PROSITE" id="PS50109"/>
    </source>
</evidence>
<feature type="modified residue" description="4-aspartylphosphate" evidence="4">
    <location>
        <position position="649"/>
    </location>
</feature>
<dbReference type="Pfam" id="PF00072">
    <property type="entry name" value="Response_reg"/>
    <property type="match status" value="1"/>
</dbReference>
<dbReference type="SUPFAM" id="SSF111126">
    <property type="entry name" value="Ligand-binding domain in the NO signalling and Golgi transport"/>
    <property type="match status" value="1"/>
</dbReference>
<feature type="domain" description="Histidine kinase" evidence="6">
    <location>
        <begin position="327"/>
        <end position="544"/>
    </location>
</feature>
<dbReference type="Proteomes" id="UP000662747">
    <property type="component" value="Chromosome"/>
</dbReference>
<dbReference type="EC" id="2.7.13.3" evidence="2"/>
<evidence type="ECO:0000256" key="3">
    <source>
        <dbReference type="ARBA" id="ARBA00022553"/>
    </source>
</evidence>
<dbReference type="Gene3D" id="1.10.287.130">
    <property type="match status" value="2"/>
</dbReference>
<dbReference type="PROSITE" id="PS50110">
    <property type="entry name" value="RESPONSE_REGULATORY"/>
    <property type="match status" value="1"/>
</dbReference>
<dbReference type="InterPro" id="IPR001789">
    <property type="entry name" value="Sig_transdc_resp-reg_receiver"/>
</dbReference>
<evidence type="ECO:0000256" key="5">
    <source>
        <dbReference type="SAM" id="MobiDB-lite"/>
    </source>
</evidence>
<dbReference type="RefSeq" id="WP_206729373.1">
    <property type="nucleotide sequence ID" value="NZ_CP071090.1"/>
</dbReference>
<sequence>MSEATAAVQEGTQTPDNAPEVSVRTTSTLLLYFARTYGEQRLVSLWSRESVPLSLDYLRTHANYISLRFLERLTVLLTKESGDARFLRNAGLFLASPDAMGFAYYLLRAFGSPRMCYLKTIELAPSYNRVGAFEVEQLEQKKLVLAYRSRIPESNRDICELRMGQFASIPTIWGLPPAEVKELECQVTGAKACRYHLTWTDPLTQWGHHLGLMLGTVGGLAASALGWGNPLFCVASLAVAGFSLGGWLDGRRELRSKDEALASQNHATMGSLHELQQRYDEVYRTKLALEDRVAERTRELSEANVKLEASLAKQQELDRLKSEFFDNVSHELRTPLTLILLTLESLERRHGDALPPVVRQHLATMDRSAQRLLRLINNLLDLAQLESGKARLRYQPLELNGFLASVLPPFQAMADRQSLWLRLEGGVVSSVQVDHERIDIVFQNLLSNALKFTQKGGVTVRLREDDTDVHVEVEDTGPGISPQDIPVIFDRFAQADNSGTRRFGGTGIGLALVKETLELHSGGISVTSVLGRGSTFHVRLPKGTAHIREDLRERRRADMPVRRDRRSSGSFPLLESGGPAGTVSLSAPARDHEGPVRDAPRLLVVEDDAEIRGFIARLLAQQYRVLEAVNGEEGLQRAQAERPDLIVSDVMMPVMSGLQMLTAMRGDSRTVDIPVILLTARQEVSAKVEGLGTGANDYLGKPFSPRELLARIETQLRLREAAVRAAENERLAAIGLLTSGFAHEVRNPLNGLMNALGPLKGAVEGGPTDVDLGRAMLSVVEECGQRIRHLAESLLSFTRTSETPLALSLTSSLDSTLSVLAWRVPSGVTVERAYQCTEPVMGDPGTLNQVWLNLLDNALRAVGERGRVSVATARQGDEAVVTISDDGVGIREEDMERLFQPFFSTRAAGEGTGLGLALSRRIIVRHGGQVFLTSSPGVGTKVEVRLPLRRSASLPMSNGDSGEQAPGLRGGELG</sequence>
<dbReference type="Pfam" id="PF02518">
    <property type="entry name" value="HATPase_c"/>
    <property type="match status" value="2"/>
</dbReference>